<reference evidence="2" key="1">
    <citation type="journal article" date="2012" name="Mol. Phylogenet. Evol.">
        <title>Phylogenetic analysis of ticks (Acari: Ixodida) using mitochondrial genomes and nuclear rRNA genes indicates that the genus Amblyomma is polyphyletic.</title>
        <authorList>
            <person name="Burger T.D."/>
            <person name="Shao R."/>
            <person name="Beati L."/>
            <person name="Miller H."/>
            <person name="Barker S.C."/>
        </authorList>
    </citation>
    <scope>NUCLEOTIDE SEQUENCE</scope>
</reference>
<feature type="transmembrane region" description="Helical" evidence="1">
    <location>
        <begin position="44"/>
        <end position="67"/>
    </location>
</feature>
<keyword evidence="1" id="KW-0472">Membrane</keyword>
<sequence length="150" mass="17542">MKIILCTSAILLTMSHPMTMLLSVMFLVFFLSMLLYLISQLAIVSMIMILLILGGMLIIFLYMVSLCPNNKIYFNKKKMNFSIILMILIMKMPYMLMSTETSILMKMYFNNFLNMLILMMMYLMFSLLVVMKNSKLDSNPMKMAYSTYVM</sequence>
<gene>
    <name evidence="2" type="primary">ND6</name>
</gene>
<dbReference type="AlphaFoldDB" id="H9M733"/>
<dbReference type="CTD" id="4541"/>
<proteinExistence type="predicted"/>
<feature type="transmembrane region" description="Helical" evidence="1">
    <location>
        <begin position="20"/>
        <end position="38"/>
    </location>
</feature>
<dbReference type="RefSeq" id="YP_006234402.1">
    <property type="nucleotide sequence ID" value="NC_017756.1"/>
</dbReference>
<protein>
    <submittedName>
        <fullName evidence="2">NADH dehydrogenase subunit 6</fullName>
    </submittedName>
</protein>
<evidence type="ECO:0000313" key="2">
    <source>
        <dbReference type="EMBL" id="AET63050.1"/>
    </source>
</evidence>
<keyword evidence="1" id="KW-1133">Transmembrane helix</keyword>
<feature type="transmembrane region" description="Helical" evidence="1">
    <location>
        <begin position="79"/>
        <end position="96"/>
    </location>
</feature>
<feature type="transmembrane region" description="Helical" evidence="1">
    <location>
        <begin position="108"/>
        <end position="131"/>
    </location>
</feature>
<dbReference type="GeneID" id="12354566"/>
<keyword evidence="1" id="KW-0812">Transmembrane</keyword>
<name>H9M733_BOTCN</name>
<keyword evidence="2" id="KW-0496">Mitochondrion</keyword>
<dbReference type="EMBL" id="JN863727">
    <property type="protein sequence ID" value="AET63050.1"/>
    <property type="molecule type" value="Genomic_DNA"/>
</dbReference>
<evidence type="ECO:0000256" key="1">
    <source>
        <dbReference type="SAM" id="Phobius"/>
    </source>
</evidence>
<geneLocation type="mitochondrion" evidence="2"/>
<accession>H9M733</accession>
<organism evidence="2">
    <name type="scientific">Bothriocroton concolor</name>
    <name type="common">Echidna tick</name>
    <name type="synonym">Aponomma concolor</name>
    <dbReference type="NCBI Taxonomy" id="65640"/>
    <lineage>
        <taxon>Eukaryota</taxon>
        <taxon>Metazoa</taxon>
        <taxon>Ecdysozoa</taxon>
        <taxon>Arthropoda</taxon>
        <taxon>Chelicerata</taxon>
        <taxon>Arachnida</taxon>
        <taxon>Acari</taxon>
        <taxon>Parasitiformes</taxon>
        <taxon>Ixodida</taxon>
        <taxon>Ixodoidea</taxon>
        <taxon>Ixodidae</taxon>
        <taxon>Bothriocrotoninae</taxon>
        <taxon>Bothriocroton</taxon>
    </lineage>
</organism>